<sequence length="164" mass="17540">MESDSSWSLQGPGWVSLSNLLLPVYSRWGGNRCRDNVGDTRSGGVTRPPQPQAVGIFCPHYGYTHGNNNTFLVPIYIPASLEFPLLSVSPSLSQSSQPLSPLSQSSQASSPPSPSHPSLSPSFLPPWQRLLSVRSQPMSQLNSDPSIISPGRPPPPPAGSMQPV</sequence>
<gene>
    <name evidence="2" type="ORF">Pmani_016658</name>
</gene>
<feature type="compositionally biased region" description="Low complexity" evidence="1">
    <location>
        <begin position="90"/>
        <end position="126"/>
    </location>
</feature>
<evidence type="ECO:0000313" key="3">
    <source>
        <dbReference type="Proteomes" id="UP001292094"/>
    </source>
</evidence>
<dbReference type="AlphaFoldDB" id="A0AAE1PPA0"/>
<proteinExistence type="predicted"/>
<keyword evidence="3" id="KW-1185">Reference proteome</keyword>
<reference evidence="2" key="1">
    <citation type="submission" date="2023-11" db="EMBL/GenBank/DDBJ databases">
        <title>Genome assemblies of two species of porcelain crab, Petrolisthes cinctipes and Petrolisthes manimaculis (Anomura: Porcellanidae).</title>
        <authorList>
            <person name="Angst P."/>
        </authorList>
    </citation>
    <scope>NUCLEOTIDE SEQUENCE</scope>
    <source>
        <strain evidence="2">PB745_02</strain>
        <tissue evidence="2">Gill</tissue>
    </source>
</reference>
<accession>A0AAE1PPA0</accession>
<organism evidence="2 3">
    <name type="scientific">Petrolisthes manimaculis</name>
    <dbReference type="NCBI Taxonomy" id="1843537"/>
    <lineage>
        <taxon>Eukaryota</taxon>
        <taxon>Metazoa</taxon>
        <taxon>Ecdysozoa</taxon>
        <taxon>Arthropoda</taxon>
        <taxon>Crustacea</taxon>
        <taxon>Multicrustacea</taxon>
        <taxon>Malacostraca</taxon>
        <taxon>Eumalacostraca</taxon>
        <taxon>Eucarida</taxon>
        <taxon>Decapoda</taxon>
        <taxon>Pleocyemata</taxon>
        <taxon>Anomura</taxon>
        <taxon>Galatheoidea</taxon>
        <taxon>Porcellanidae</taxon>
        <taxon>Petrolisthes</taxon>
    </lineage>
</organism>
<protein>
    <submittedName>
        <fullName evidence="2">Uncharacterized protein</fullName>
    </submittedName>
</protein>
<name>A0AAE1PPA0_9EUCA</name>
<comment type="caution">
    <text evidence="2">The sequence shown here is derived from an EMBL/GenBank/DDBJ whole genome shotgun (WGS) entry which is preliminary data.</text>
</comment>
<evidence type="ECO:0000256" key="1">
    <source>
        <dbReference type="SAM" id="MobiDB-lite"/>
    </source>
</evidence>
<evidence type="ECO:0000313" key="2">
    <source>
        <dbReference type="EMBL" id="KAK4311874.1"/>
    </source>
</evidence>
<feature type="compositionally biased region" description="Polar residues" evidence="1">
    <location>
        <begin position="133"/>
        <end position="142"/>
    </location>
</feature>
<feature type="region of interest" description="Disordered" evidence="1">
    <location>
        <begin position="90"/>
        <end position="164"/>
    </location>
</feature>
<dbReference type="EMBL" id="JAWZYT010001468">
    <property type="protein sequence ID" value="KAK4311874.1"/>
    <property type="molecule type" value="Genomic_DNA"/>
</dbReference>
<dbReference type="Proteomes" id="UP001292094">
    <property type="component" value="Unassembled WGS sequence"/>
</dbReference>